<keyword evidence="1" id="KW-1133">Transmembrane helix</keyword>
<dbReference type="PANTHER" id="PTHR34821">
    <property type="entry name" value="INNER MEMBRANE PROTEIN YDCZ"/>
    <property type="match status" value="1"/>
</dbReference>
<dbReference type="PANTHER" id="PTHR34821:SF3">
    <property type="entry name" value="MEMBRANE PROTEIN"/>
    <property type="match status" value="1"/>
</dbReference>
<proteinExistence type="predicted"/>
<dbReference type="AlphaFoldDB" id="A0A9D1G4D3"/>
<feature type="transmembrane region" description="Helical" evidence="1">
    <location>
        <begin position="35"/>
        <end position="52"/>
    </location>
</feature>
<protein>
    <submittedName>
        <fullName evidence="2">DMT family transporter</fullName>
    </submittedName>
</protein>
<evidence type="ECO:0000313" key="3">
    <source>
        <dbReference type="Proteomes" id="UP000886876"/>
    </source>
</evidence>
<feature type="transmembrane region" description="Helical" evidence="1">
    <location>
        <begin position="64"/>
        <end position="86"/>
    </location>
</feature>
<dbReference type="Proteomes" id="UP000886876">
    <property type="component" value="Unassembled WGS sequence"/>
</dbReference>
<name>A0A9D1G4D3_9FIRM</name>
<keyword evidence="1" id="KW-0472">Membrane</keyword>
<dbReference type="GO" id="GO:0005886">
    <property type="term" value="C:plasma membrane"/>
    <property type="evidence" value="ECO:0007669"/>
    <property type="project" value="TreeGrafter"/>
</dbReference>
<dbReference type="Pfam" id="PF04657">
    <property type="entry name" value="DMT_YdcZ"/>
    <property type="match status" value="1"/>
</dbReference>
<dbReference type="InterPro" id="IPR006750">
    <property type="entry name" value="YdcZ"/>
</dbReference>
<evidence type="ECO:0000313" key="2">
    <source>
        <dbReference type="EMBL" id="HIS97325.1"/>
    </source>
</evidence>
<dbReference type="EMBL" id="DVJS01000125">
    <property type="protein sequence ID" value="HIS97325.1"/>
    <property type="molecule type" value="Genomic_DNA"/>
</dbReference>
<organism evidence="2 3">
    <name type="scientific">Candidatus Scatomorpha pullistercoris</name>
    <dbReference type="NCBI Taxonomy" id="2840929"/>
    <lineage>
        <taxon>Bacteria</taxon>
        <taxon>Bacillati</taxon>
        <taxon>Bacillota</taxon>
        <taxon>Clostridia</taxon>
        <taxon>Eubacteriales</taxon>
        <taxon>Candidatus Scatomorpha</taxon>
    </lineage>
</organism>
<keyword evidence="1" id="KW-0812">Transmembrane</keyword>
<reference evidence="2" key="1">
    <citation type="submission" date="2020-10" db="EMBL/GenBank/DDBJ databases">
        <authorList>
            <person name="Gilroy R."/>
        </authorList>
    </citation>
    <scope>NUCLEOTIDE SEQUENCE</scope>
    <source>
        <strain evidence="2">ChiHecec3B27-6122</strain>
    </source>
</reference>
<accession>A0A9D1G4D3</accession>
<gene>
    <name evidence="2" type="ORF">IAD42_05050</name>
</gene>
<reference evidence="2" key="2">
    <citation type="journal article" date="2021" name="PeerJ">
        <title>Extensive microbial diversity within the chicken gut microbiome revealed by metagenomics and culture.</title>
        <authorList>
            <person name="Gilroy R."/>
            <person name="Ravi A."/>
            <person name="Getino M."/>
            <person name="Pursley I."/>
            <person name="Horton D.L."/>
            <person name="Alikhan N.F."/>
            <person name="Baker D."/>
            <person name="Gharbi K."/>
            <person name="Hall N."/>
            <person name="Watson M."/>
            <person name="Adriaenssens E.M."/>
            <person name="Foster-Nyarko E."/>
            <person name="Jarju S."/>
            <person name="Secka A."/>
            <person name="Antonio M."/>
            <person name="Oren A."/>
            <person name="Chaudhuri R.R."/>
            <person name="La Ragione R."/>
            <person name="Hildebrand F."/>
            <person name="Pallen M.J."/>
        </authorList>
    </citation>
    <scope>NUCLEOTIDE SEQUENCE</scope>
    <source>
        <strain evidence="2">ChiHecec3B27-6122</strain>
    </source>
</reference>
<comment type="caution">
    <text evidence="2">The sequence shown here is derived from an EMBL/GenBank/DDBJ whole genome shotgun (WGS) entry which is preliminary data.</text>
</comment>
<evidence type="ECO:0000256" key="1">
    <source>
        <dbReference type="SAM" id="Phobius"/>
    </source>
</evidence>
<feature type="transmembrane region" description="Helical" evidence="1">
    <location>
        <begin position="123"/>
        <end position="139"/>
    </location>
</feature>
<sequence>MLGLIFCIIAGAAMSVQGVMNTRLGETIGTMEANVLVQCTAALLSALALLVYRTGSFSSLGEVPWYYMLGGVLGLVITVTVMLGIGALSPTVAISVILISQLAVAALIDALGLMGAEKVALDWQKGLGLALMIGGVLLFKR</sequence>
<feature type="transmembrane region" description="Helical" evidence="1">
    <location>
        <begin position="92"/>
        <end position="111"/>
    </location>
</feature>